<reference evidence="1" key="1">
    <citation type="submission" date="2023-08" db="EMBL/GenBank/DDBJ databases">
        <title>A de novo genome assembly of Solanum verrucosum Schlechtendal, a Mexican diploid species geographically isolated from the other diploid A-genome species in potato relatives.</title>
        <authorList>
            <person name="Hosaka K."/>
        </authorList>
    </citation>
    <scope>NUCLEOTIDE SEQUENCE</scope>
    <source>
        <tissue evidence="1">Young leaves</tissue>
    </source>
</reference>
<accession>A0AAF0T7M3</accession>
<dbReference type="Proteomes" id="UP001234989">
    <property type="component" value="Chromosome 1"/>
</dbReference>
<organism evidence="1 2">
    <name type="scientific">Solanum verrucosum</name>
    <dbReference type="NCBI Taxonomy" id="315347"/>
    <lineage>
        <taxon>Eukaryota</taxon>
        <taxon>Viridiplantae</taxon>
        <taxon>Streptophyta</taxon>
        <taxon>Embryophyta</taxon>
        <taxon>Tracheophyta</taxon>
        <taxon>Spermatophyta</taxon>
        <taxon>Magnoliopsida</taxon>
        <taxon>eudicotyledons</taxon>
        <taxon>Gunneridae</taxon>
        <taxon>Pentapetalae</taxon>
        <taxon>asterids</taxon>
        <taxon>lamiids</taxon>
        <taxon>Solanales</taxon>
        <taxon>Solanaceae</taxon>
        <taxon>Solanoideae</taxon>
        <taxon>Solaneae</taxon>
        <taxon>Solanum</taxon>
    </lineage>
</organism>
<protein>
    <submittedName>
        <fullName evidence="1">Uncharacterized protein</fullName>
    </submittedName>
</protein>
<evidence type="ECO:0000313" key="2">
    <source>
        <dbReference type="Proteomes" id="UP001234989"/>
    </source>
</evidence>
<keyword evidence="2" id="KW-1185">Reference proteome</keyword>
<evidence type="ECO:0000313" key="1">
    <source>
        <dbReference type="EMBL" id="WMV07779.1"/>
    </source>
</evidence>
<name>A0AAF0T7M3_SOLVR</name>
<gene>
    <name evidence="1" type="ORF">MTR67_001164</name>
</gene>
<sequence>MEKSNIFMTGINDFIMKVLIEKIEFVVGIFSIRYLRFSLSSSNKWNKLNHHQLVL</sequence>
<dbReference type="AlphaFoldDB" id="A0AAF0T7M3"/>
<proteinExistence type="predicted"/>
<dbReference type="EMBL" id="CP133612">
    <property type="protein sequence ID" value="WMV07779.1"/>
    <property type="molecule type" value="Genomic_DNA"/>
</dbReference>